<gene>
    <name evidence="1" type="ORF">ACFSUT_15060</name>
</gene>
<evidence type="ECO:0000313" key="1">
    <source>
        <dbReference type="EMBL" id="MFD2481601.1"/>
    </source>
</evidence>
<name>A0ABW5HY31_9PSEU</name>
<sequence>MLPLVIRSPRQWKDSRANTNVDVRPKQMVTKLKFYDLELLADGGALAIARPRLLLAAGVVSSGPYLDRARHEERVLSTRGSVDWFTWEPVDEFRFDRRTGLLTSVALRVPDTTFLAAPHGASGSASRGAVRLDPVRDFFAPATRYRHYRSDDTLFCVDSNVVSKVEEIEVASGLWLLFASDGYCGWRLAEASRVLADADDSPVAAGASCDLLRECLAEYFDLTSEQRIGELISGESLHRLRSIAARLQSNGGQFCDGCRILLRQVEDLLREWGR</sequence>
<organism evidence="1 2">
    <name type="scientific">Amycolatopsis albidoflavus</name>
    <dbReference type="NCBI Taxonomy" id="102226"/>
    <lineage>
        <taxon>Bacteria</taxon>
        <taxon>Bacillati</taxon>
        <taxon>Actinomycetota</taxon>
        <taxon>Actinomycetes</taxon>
        <taxon>Pseudonocardiales</taxon>
        <taxon>Pseudonocardiaceae</taxon>
        <taxon>Amycolatopsis</taxon>
    </lineage>
</organism>
<proteinExistence type="predicted"/>
<comment type="caution">
    <text evidence="1">The sequence shown here is derived from an EMBL/GenBank/DDBJ whole genome shotgun (WGS) entry which is preliminary data.</text>
</comment>
<keyword evidence="2" id="KW-1185">Reference proteome</keyword>
<evidence type="ECO:0000313" key="2">
    <source>
        <dbReference type="Proteomes" id="UP001597542"/>
    </source>
</evidence>
<reference evidence="2" key="1">
    <citation type="journal article" date="2019" name="Int. J. Syst. Evol. Microbiol.">
        <title>The Global Catalogue of Microorganisms (GCM) 10K type strain sequencing project: providing services to taxonomists for standard genome sequencing and annotation.</title>
        <authorList>
            <consortium name="The Broad Institute Genomics Platform"/>
            <consortium name="The Broad Institute Genome Sequencing Center for Infectious Disease"/>
            <person name="Wu L."/>
            <person name="Ma J."/>
        </authorList>
    </citation>
    <scope>NUCLEOTIDE SEQUENCE [LARGE SCALE GENOMIC DNA]</scope>
    <source>
        <strain evidence="2">CGMCC 4.7638</strain>
    </source>
</reference>
<protein>
    <submittedName>
        <fullName evidence="1">Uncharacterized protein</fullName>
    </submittedName>
</protein>
<dbReference type="RefSeq" id="WP_344273366.1">
    <property type="nucleotide sequence ID" value="NZ_BAAAHV010000011.1"/>
</dbReference>
<dbReference type="EMBL" id="JBHUKQ010000010">
    <property type="protein sequence ID" value="MFD2481601.1"/>
    <property type="molecule type" value="Genomic_DNA"/>
</dbReference>
<accession>A0ABW5HY31</accession>
<dbReference type="Proteomes" id="UP001597542">
    <property type="component" value="Unassembled WGS sequence"/>
</dbReference>